<dbReference type="EMBL" id="CAJPIZ010004678">
    <property type="protein sequence ID" value="CAG2107810.1"/>
    <property type="molecule type" value="Genomic_DNA"/>
</dbReference>
<keyword evidence="3" id="KW-1185">Reference proteome</keyword>
<reference evidence="2" key="1">
    <citation type="submission" date="2020-11" db="EMBL/GenBank/DDBJ databases">
        <authorList>
            <person name="Tran Van P."/>
        </authorList>
    </citation>
    <scope>NUCLEOTIDE SEQUENCE</scope>
</reference>
<organism evidence="2">
    <name type="scientific">Medioppia subpectinata</name>
    <dbReference type="NCBI Taxonomy" id="1979941"/>
    <lineage>
        <taxon>Eukaryota</taxon>
        <taxon>Metazoa</taxon>
        <taxon>Ecdysozoa</taxon>
        <taxon>Arthropoda</taxon>
        <taxon>Chelicerata</taxon>
        <taxon>Arachnida</taxon>
        <taxon>Acari</taxon>
        <taxon>Acariformes</taxon>
        <taxon>Sarcoptiformes</taxon>
        <taxon>Oribatida</taxon>
        <taxon>Brachypylina</taxon>
        <taxon>Oppioidea</taxon>
        <taxon>Oppiidae</taxon>
        <taxon>Medioppia</taxon>
    </lineage>
</organism>
<keyword evidence="1" id="KW-0560">Oxidoreductase</keyword>
<evidence type="ECO:0000313" key="2">
    <source>
        <dbReference type="EMBL" id="CAD7627380.1"/>
    </source>
</evidence>
<dbReference type="PANTHER" id="PTHR43975:SF2">
    <property type="entry name" value="EG:BACR7A4.14 PROTEIN-RELATED"/>
    <property type="match status" value="1"/>
</dbReference>
<proteinExistence type="predicted"/>
<evidence type="ECO:0000256" key="1">
    <source>
        <dbReference type="ARBA" id="ARBA00023002"/>
    </source>
</evidence>
<dbReference type="InterPro" id="IPR002347">
    <property type="entry name" value="SDR_fam"/>
</dbReference>
<dbReference type="GO" id="GO:0016491">
    <property type="term" value="F:oxidoreductase activity"/>
    <property type="evidence" value="ECO:0007669"/>
    <property type="project" value="UniProtKB-KW"/>
</dbReference>
<dbReference type="InterPro" id="IPR020904">
    <property type="entry name" value="Sc_DH/Rdtase_CS"/>
</dbReference>
<dbReference type="PANTHER" id="PTHR43975">
    <property type="entry name" value="ZGC:101858"/>
    <property type="match status" value="1"/>
</dbReference>
<name>A0A7R9Q074_9ACAR</name>
<dbReference type="PRINTS" id="PR00081">
    <property type="entry name" value="GDHRDH"/>
</dbReference>
<dbReference type="SUPFAM" id="SSF51735">
    <property type="entry name" value="NAD(P)-binding Rossmann-fold domains"/>
    <property type="match status" value="1"/>
</dbReference>
<gene>
    <name evidence="2" type="ORF">OSB1V03_LOCUS7807</name>
</gene>
<dbReference type="Pfam" id="PF13561">
    <property type="entry name" value="adh_short_C2"/>
    <property type="match status" value="1"/>
</dbReference>
<dbReference type="OrthoDB" id="4131217at2759"/>
<protein>
    <submittedName>
        <fullName evidence="2">Uncharacterized protein</fullName>
    </submittedName>
</protein>
<dbReference type="NCBIfam" id="NF005559">
    <property type="entry name" value="PRK07231.1"/>
    <property type="match status" value="1"/>
</dbReference>
<dbReference type="InterPro" id="IPR036291">
    <property type="entry name" value="NAD(P)-bd_dom_sf"/>
</dbReference>
<dbReference type="EMBL" id="OC859253">
    <property type="protein sequence ID" value="CAD7627380.1"/>
    <property type="molecule type" value="Genomic_DNA"/>
</dbReference>
<accession>A0A7R9Q074</accession>
<dbReference type="FunFam" id="3.40.50.720:FF:000084">
    <property type="entry name" value="Short-chain dehydrogenase reductase"/>
    <property type="match status" value="1"/>
</dbReference>
<dbReference type="PRINTS" id="PR00080">
    <property type="entry name" value="SDRFAMILY"/>
</dbReference>
<evidence type="ECO:0000313" key="3">
    <source>
        <dbReference type="Proteomes" id="UP000759131"/>
    </source>
</evidence>
<dbReference type="Gene3D" id="3.40.50.720">
    <property type="entry name" value="NAD(P)-binding Rossmann-like Domain"/>
    <property type="match status" value="1"/>
</dbReference>
<sequence length="417" mass="45497">MSVTFNYTGKVVLVTGSSSGIGAATAVLFAKNGARVVVTGLKGSDVSNVAQECRQVSPTGQTPLEVVTDFRNESDMKLLVEQTIDKFGQLDILVNNAGVYPRFNIMDPDYVAKQRQVLDVNLISVTCLTHLCAKYLAQTKGCIVNISSCMGINTGTDLSAYCTSKSAINMFTRCMAVELGTMGIRVNAICPGIIRTQPVGSGPEEMEARMDAMGAQYPVGRCGLPIDIANTVAYLASDCATFITGAIIPVDGGCRCRNIPVGLSYNISDYVIQAMCRLYHRMTNQVTVEVVVHLRYQQLRHQQPCYLRIKLIMIQLKTLRFQLPIHGREPCSRQEIAKSVGRLELFVDRYLDRAIACESRRNASDVQALKDIRTTDVPNFFATIRLKLNATAPAVPVIIPTNTTIITGGENINATLA</sequence>
<dbReference type="PROSITE" id="PS00061">
    <property type="entry name" value="ADH_SHORT"/>
    <property type="match status" value="1"/>
</dbReference>
<dbReference type="Proteomes" id="UP000759131">
    <property type="component" value="Unassembled WGS sequence"/>
</dbReference>
<dbReference type="AlphaFoldDB" id="A0A7R9Q074"/>